<proteinExistence type="predicted"/>
<evidence type="ECO:0000313" key="1">
    <source>
        <dbReference type="EMBL" id="MFF8279199.1"/>
    </source>
</evidence>
<comment type="caution">
    <text evidence="1">The sequence shown here is derived from an EMBL/GenBank/DDBJ whole genome shotgun (WGS) entry which is preliminary data.</text>
</comment>
<dbReference type="EMBL" id="JBIBSM010000014">
    <property type="protein sequence ID" value="MFF8279199.1"/>
    <property type="molecule type" value="Genomic_DNA"/>
</dbReference>
<protein>
    <recommendedName>
        <fullName evidence="3">DUF4287 domain-containing protein</fullName>
    </recommendedName>
</protein>
<keyword evidence="2" id="KW-1185">Reference proteome</keyword>
<dbReference type="RefSeq" id="WP_391936237.1">
    <property type="nucleotide sequence ID" value="NZ_JBIBSM010000014.1"/>
</dbReference>
<reference evidence="1 2" key="1">
    <citation type="submission" date="2024-10" db="EMBL/GenBank/DDBJ databases">
        <title>The Natural Products Discovery Center: Release of the First 8490 Sequenced Strains for Exploring Actinobacteria Biosynthetic Diversity.</title>
        <authorList>
            <person name="Kalkreuter E."/>
            <person name="Kautsar S.A."/>
            <person name="Yang D."/>
            <person name="Bader C.D."/>
            <person name="Teijaro C.N."/>
            <person name="Fluegel L."/>
            <person name="Davis C.M."/>
            <person name="Simpson J.R."/>
            <person name="Lauterbach L."/>
            <person name="Steele A.D."/>
            <person name="Gui C."/>
            <person name="Meng S."/>
            <person name="Li G."/>
            <person name="Viehrig K."/>
            <person name="Ye F."/>
            <person name="Su P."/>
            <person name="Kiefer A.F."/>
            <person name="Nichols A."/>
            <person name="Cepeda A.J."/>
            <person name="Yan W."/>
            <person name="Fan B."/>
            <person name="Jiang Y."/>
            <person name="Adhikari A."/>
            <person name="Zheng C.-J."/>
            <person name="Schuster L."/>
            <person name="Cowan T.M."/>
            <person name="Smanski M.J."/>
            <person name="Chevrette M.G."/>
            <person name="De Carvalho L.P.S."/>
            <person name="Shen B."/>
        </authorList>
    </citation>
    <scope>NUCLEOTIDE SEQUENCE [LARGE SCALE GENOMIC DNA]</scope>
    <source>
        <strain evidence="1 2">NPDC015755</strain>
    </source>
</reference>
<dbReference type="SUPFAM" id="SSF55961">
    <property type="entry name" value="Bet v1-like"/>
    <property type="match status" value="1"/>
</dbReference>
<evidence type="ECO:0000313" key="2">
    <source>
        <dbReference type="Proteomes" id="UP001603013"/>
    </source>
</evidence>
<gene>
    <name evidence="1" type="ORF">ACF05T_24255</name>
</gene>
<dbReference type="InterPro" id="IPR023393">
    <property type="entry name" value="START-like_dom_sf"/>
</dbReference>
<evidence type="ECO:0008006" key="3">
    <source>
        <dbReference type="Google" id="ProtNLM"/>
    </source>
</evidence>
<accession>A0ABW6YH68</accession>
<sequence length="192" mass="20807">MSPAGKRIIEKLSDEALADATGKGWADWFALLDAWGATGRGHTEIARHLVEAESVSGWHAQSITVGYEQERGMREVGQSSAGDWQLSASRTVNAPAARCTAAFADEELRRRWLPEGELEVRAHRPGKSLTADWDGGASRIAVYLTPKDAGRTQVGLGHTRLPDADAVAAYKEFWRERLAALKALLESGESPG</sequence>
<name>A0ABW6YH68_9ACTN</name>
<dbReference type="Gene3D" id="3.30.530.20">
    <property type="match status" value="1"/>
</dbReference>
<organism evidence="1 2">
    <name type="scientific">Streptomyces lateritius</name>
    <dbReference type="NCBI Taxonomy" id="67313"/>
    <lineage>
        <taxon>Bacteria</taxon>
        <taxon>Bacillati</taxon>
        <taxon>Actinomycetota</taxon>
        <taxon>Actinomycetes</taxon>
        <taxon>Kitasatosporales</taxon>
        <taxon>Streptomycetaceae</taxon>
        <taxon>Streptomyces</taxon>
    </lineage>
</organism>
<dbReference type="Proteomes" id="UP001603013">
    <property type="component" value="Unassembled WGS sequence"/>
</dbReference>